<keyword evidence="8 11" id="KW-0119">Carbohydrate metabolism</keyword>
<accession>A0A5C6SAY4</accession>
<reference evidence="12 13" key="1">
    <citation type="submission" date="2019-08" db="EMBL/GenBank/DDBJ databases">
        <authorList>
            <person name="Ye J."/>
        </authorList>
    </citation>
    <scope>NUCLEOTIDE SEQUENCE [LARGE SCALE GENOMIC DNA]</scope>
    <source>
        <strain evidence="12 13">TK008</strain>
    </source>
</reference>
<dbReference type="PROSITE" id="PS00102">
    <property type="entry name" value="PHOSPHORYLASE"/>
    <property type="match status" value="1"/>
</dbReference>
<gene>
    <name evidence="12" type="ORF">FQV27_03605</name>
</gene>
<keyword evidence="7 10" id="KW-0663">Pyridoxal phosphate</keyword>
<dbReference type="InterPro" id="IPR035090">
    <property type="entry name" value="Pyridoxal_P_attach_site"/>
</dbReference>
<dbReference type="GO" id="GO:0005980">
    <property type="term" value="P:glycogen catabolic process"/>
    <property type="evidence" value="ECO:0007669"/>
    <property type="project" value="UniProtKB-ARBA"/>
</dbReference>
<evidence type="ECO:0000256" key="7">
    <source>
        <dbReference type="ARBA" id="ARBA00022898"/>
    </source>
</evidence>
<dbReference type="InterPro" id="IPR000811">
    <property type="entry name" value="Glyco_trans_35"/>
</dbReference>
<evidence type="ECO:0000256" key="11">
    <source>
        <dbReference type="RuleBase" id="RU000587"/>
    </source>
</evidence>
<comment type="caution">
    <text evidence="12">The sequence shown here is derived from an EMBL/GenBank/DDBJ whole genome shotgun (WGS) entry which is preliminary data.</text>
</comment>
<comment type="function">
    <text evidence="11">Allosteric enzyme that catalyzes the rate-limiting step in glycogen catabolism, the phosphorolytic cleavage of glycogen to produce glucose-1-phosphate, and plays a central role in maintaining cellular and organismal glucose homeostasis.</text>
</comment>
<dbReference type="EMBL" id="VOPL01000001">
    <property type="protein sequence ID" value="TXB70943.1"/>
    <property type="molecule type" value="Genomic_DNA"/>
</dbReference>
<dbReference type="InterPro" id="IPR011833">
    <property type="entry name" value="Glycg_phsphrylas"/>
</dbReference>
<comment type="catalytic activity">
    <reaction evidence="1 11">
        <text>[(1-&gt;4)-alpha-D-glucosyl](n) + phosphate = [(1-&gt;4)-alpha-D-glucosyl](n-1) + alpha-D-glucose 1-phosphate</text>
        <dbReference type="Rhea" id="RHEA:41732"/>
        <dbReference type="Rhea" id="RHEA-COMP:9584"/>
        <dbReference type="Rhea" id="RHEA-COMP:9586"/>
        <dbReference type="ChEBI" id="CHEBI:15444"/>
        <dbReference type="ChEBI" id="CHEBI:43474"/>
        <dbReference type="ChEBI" id="CHEBI:58601"/>
        <dbReference type="EC" id="2.4.1.1"/>
    </reaction>
</comment>
<evidence type="ECO:0000256" key="8">
    <source>
        <dbReference type="ARBA" id="ARBA00023277"/>
    </source>
</evidence>
<dbReference type="OrthoDB" id="7229284at2"/>
<dbReference type="SUPFAM" id="SSF53756">
    <property type="entry name" value="UDP-Glycosyltransferase/glycogen phosphorylase"/>
    <property type="match status" value="1"/>
</dbReference>
<dbReference type="EC" id="2.4.1.1" evidence="11"/>
<dbReference type="FunFam" id="3.40.50.2000:FF:000807">
    <property type="entry name" value="Alpha-glucan phosphorylase 2, cytosolic"/>
    <property type="match status" value="1"/>
</dbReference>
<comment type="similarity">
    <text evidence="3 11">Belongs to the glycogen phosphorylase family.</text>
</comment>
<dbReference type="Proteomes" id="UP000321562">
    <property type="component" value="Unassembled WGS sequence"/>
</dbReference>
<protein>
    <recommendedName>
        <fullName evidence="11">Alpha-1,4 glucan phosphorylase</fullName>
        <ecNumber evidence="11">2.4.1.1</ecNumber>
    </recommendedName>
</protein>
<keyword evidence="5 11" id="KW-0328">Glycosyltransferase</keyword>
<dbReference type="CDD" id="cd04300">
    <property type="entry name" value="GT35_Glycogen_Phosphorylase"/>
    <property type="match status" value="1"/>
</dbReference>
<dbReference type="Pfam" id="PF00343">
    <property type="entry name" value="Phosphorylase"/>
    <property type="match status" value="1"/>
</dbReference>
<dbReference type="NCBIfam" id="TIGR02093">
    <property type="entry name" value="P_ylase"/>
    <property type="match status" value="1"/>
</dbReference>
<keyword evidence="13" id="KW-1185">Reference proteome</keyword>
<evidence type="ECO:0000256" key="10">
    <source>
        <dbReference type="PIRSR" id="PIRSR000460-1"/>
    </source>
</evidence>
<dbReference type="GO" id="GO:0005737">
    <property type="term" value="C:cytoplasm"/>
    <property type="evidence" value="ECO:0007669"/>
    <property type="project" value="TreeGrafter"/>
</dbReference>
<keyword evidence="4" id="KW-0021">Allosteric enzyme</keyword>
<evidence type="ECO:0000256" key="1">
    <source>
        <dbReference type="ARBA" id="ARBA00001275"/>
    </source>
</evidence>
<evidence type="ECO:0000313" key="12">
    <source>
        <dbReference type="EMBL" id="TXB70943.1"/>
    </source>
</evidence>
<comment type="function">
    <text evidence="9">Phosphorylase is an important allosteric enzyme in carbohydrate metabolism. Enzymes from different sources differ in their regulatory mechanisms and in their natural substrates. However, all known phosphorylases share catalytic and structural properties.</text>
</comment>
<dbReference type="Gene3D" id="3.40.50.2000">
    <property type="entry name" value="Glycogen Phosphorylase B"/>
    <property type="match status" value="2"/>
</dbReference>
<dbReference type="PANTHER" id="PTHR11468:SF3">
    <property type="entry name" value="GLYCOGEN PHOSPHORYLASE, LIVER FORM"/>
    <property type="match status" value="1"/>
</dbReference>
<feature type="modified residue" description="N6-(pyridoxal phosphate)lysine" evidence="10">
    <location>
        <position position="649"/>
    </location>
</feature>
<dbReference type="AlphaFoldDB" id="A0A5C6SAY4"/>
<evidence type="ECO:0000313" key="13">
    <source>
        <dbReference type="Proteomes" id="UP000321562"/>
    </source>
</evidence>
<keyword evidence="6 11" id="KW-0808">Transferase</keyword>
<dbReference type="FunFam" id="3.40.50.2000:FF:000003">
    <property type="entry name" value="Alpha-1,4 glucan phosphorylase"/>
    <property type="match status" value="1"/>
</dbReference>
<organism evidence="12 13">
    <name type="scientific">Paracoccus aurantiacus</name>
    <dbReference type="NCBI Taxonomy" id="2599412"/>
    <lineage>
        <taxon>Bacteria</taxon>
        <taxon>Pseudomonadati</taxon>
        <taxon>Pseudomonadota</taxon>
        <taxon>Alphaproteobacteria</taxon>
        <taxon>Rhodobacterales</taxon>
        <taxon>Paracoccaceae</taxon>
        <taxon>Paracoccus</taxon>
    </lineage>
</organism>
<dbReference type="PANTHER" id="PTHR11468">
    <property type="entry name" value="GLYCOGEN PHOSPHORYLASE"/>
    <property type="match status" value="1"/>
</dbReference>
<dbReference type="GO" id="GO:0008184">
    <property type="term" value="F:glycogen phosphorylase activity"/>
    <property type="evidence" value="ECO:0007669"/>
    <property type="project" value="InterPro"/>
</dbReference>
<evidence type="ECO:0000256" key="4">
    <source>
        <dbReference type="ARBA" id="ARBA00022533"/>
    </source>
</evidence>
<comment type="cofactor">
    <cofactor evidence="2 11">
        <name>pyridoxal 5'-phosphate</name>
        <dbReference type="ChEBI" id="CHEBI:597326"/>
    </cofactor>
</comment>
<sequence length="815" mass="91339">MTQPATSASPKELGQSIRDHLTYSIGKDAGHASVHDWRVALSLAIRDRIVEPWFASTRATYDRHLKRVHYLSMEFLIGRLLEDSVVNLGLDDAAREALHGFGVDYDEVIHDEPEAALGNGGLGRLAACYMESMATVGIPAYGYGLRYEHGLFRQRFDHGRQVETADSWLKSRNPWEFERPEAAYEIGFGGWVEGDGAKKVWHPEESVIAAAYDTPIIGWKGRWANTLRLWSGKAVAEFDLARFNRGEYVAAGAAESLARTISRVLYPDDSTEAGKELRLKQEYFFTAASVRDIMRRFVYEGESIAKLPDRVAIQMNDTHPAIAGAELVRVLIDDFSQPFDEAADMAVRVLNYTNHTLLPEALEAWSEGLFRKILPRHMDLVERIDDHHKRRNPKRPWELSAIHHGSVHMGTLAFMQSGHVNGVSALHTELMKETVFHDLNQLHPDRIVNVTNGVTPRRWLYSANPALSALVTDTLGSEDWVDHLDQLSGLESHVTDQGWLDRYAAAKRDNKVALSNWLGETLGITPDPDALYDVQIKRIHEYKRQLLNILETIARWDEIRQNPDADWQPRVKIFGGKAAPGYAVAKEIINLINDVATVVNNDPLMKGRLMVAYPPNYNVSMAVRLIPAADLSEQISTAGKEASGTGNMKLSMNGALTIGTLDGANVEIREHVGPENFFLFGMTTEQVEARRQVPDHARKANSDCPSLSRAISLIALGTFGGDPARYGRLVDILTNWDTYLVCSDFADYQSTQRRIDASYGDRAEWNRMAALNTARMGWFSSDRSVRDYMDRVWNMEMRDGRAAARSGQPDNAIAV</sequence>
<evidence type="ECO:0000256" key="9">
    <source>
        <dbReference type="ARBA" id="ARBA00025174"/>
    </source>
</evidence>
<evidence type="ECO:0000256" key="6">
    <source>
        <dbReference type="ARBA" id="ARBA00022679"/>
    </source>
</evidence>
<dbReference type="PIRSF" id="PIRSF000460">
    <property type="entry name" value="Pprylas_GlgP"/>
    <property type="match status" value="1"/>
</dbReference>
<evidence type="ECO:0000256" key="2">
    <source>
        <dbReference type="ARBA" id="ARBA00001933"/>
    </source>
</evidence>
<proteinExistence type="inferred from homology"/>
<dbReference type="GO" id="GO:0030170">
    <property type="term" value="F:pyridoxal phosphate binding"/>
    <property type="evidence" value="ECO:0007669"/>
    <property type="project" value="InterPro"/>
</dbReference>
<name>A0A5C6SAY4_9RHOB</name>
<evidence type="ECO:0000256" key="3">
    <source>
        <dbReference type="ARBA" id="ARBA00006047"/>
    </source>
</evidence>
<evidence type="ECO:0000256" key="5">
    <source>
        <dbReference type="ARBA" id="ARBA00022676"/>
    </source>
</evidence>